<proteinExistence type="predicted"/>
<reference evidence="1 2" key="1">
    <citation type="journal article" date="2022" name="Allergy">
        <title>Genome assembly and annotation of Periplaneta americana reveal a comprehensive cockroach allergen profile.</title>
        <authorList>
            <person name="Wang L."/>
            <person name="Xiong Q."/>
            <person name="Saelim N."/>
            <person name="Wang L."/>
            <person name="Nong W."/>
            <person name="Wan A.T."/>
            <person name="Shi M."/>
            <person name="Liu X."/>
            <person name="Cao Q."/>
            <person name="Hui J.H.L."/>
            <person name="Sookrung N."/>
            <person name="Leung T.F."/>
            <person name="Tungtrongchitr A."/>
            <person name="Tsui S.K.W."/>
        </authorList>
    </citation>
    <scope>NUCLEOTIDE SEQUENCE [LARGE SCALE GENOMIC DNA]</scope>
    <source>
        <strain evidence="1">PWHHKU_190912</strain>
    </source>
</reference>
<comment type="caution">
    <text evidence="1">The sequence shown here is derived from an EMBL/GenBank/DDBJ whole genome shotgun (WGS) entry which is preliminary data.</text>
</comment>
<sequence length="211" mass="24136">MTALEWELVGSIMLPVCLNGETFLYILQETLPSLLEEVPVAAKQQYAIRKVQENREGLELNGLHQLLAYADDVNTLGENPQMIREKTEIILEASKEIGLEVNPEKTKQSLMSLGMVPHKRDSEIVYDVEHGDVLYQGSSEYCTLRLAALTRGQDTPWRALVAAGGLVRRWEDNIKMDLREVGYDDRDWINLAHDRDRWRAYVRAAMNLRVP</sequence>
<gene>
    <name evidence="1" type="ORF">ANN_11626</name>
</gene>
<name>A0ABQ8T730_PERAM</name>
<organism evidence="1 2">
    <name type="scientific">Periplaneta americana</name>
    <name type="common">American cockroach</name>
    <name type="synonym">Blatta americana</name>
    <dbReference type="NCBI Taxonomy" id="6978"/>
    <lineage>
        <taxon>Eukaryota</taxon>
        <taxon>Metazoa</taxon>
        <taxon>Ecdysozoa</taxon>
        <taxon>Arthropoda</taxon>
        <taxon>Hexapoda</taxon>
        <taxon>Insecta</taxon>
        <taxon>Pterygota</taxon>
        <taxon>Neoptera</taxon>
        <taxon>Polyneoptera</taxon>
        <taxon>Dictyoptera</taxon>
        <taxon>Blattodea</taxon>
        <taxon>Blattoidea</taxon>
        <taxon>Blattidae</taxon>
        <taxon>Blattinae</taxon>
        <taxon>Periplaneta</taxon>
    </lineage>
</organism>
<dbReference type="EMBL" id="JAJSOF020000015">
    <property type="protein sequence ID" value="KAJ4441768.1"/>
    <property type="molecule type" value="Genomic_DNA"/>
</dbReference>
<dbReference type="Proteomes" id="UP001148838">
    <property type="component" value="Unassembled WGS sequence"/>
</dbReference>
<accession>A0ABQ8T730</accession>
<evidence type="ECO:0000313" key="1">
    <source>
        <dbReference type="EMBL" id="KAJ4441768.1"/>
    </source>
</evidence>
<evidence type="ECO:0000313" key="2">
    <source>
        <dbReference type="Proteomes" id="UP001148838"/>
    </source>
</evidence>
<evidence type="ECO:0008006" key="3">
    <source>
        <dbReference type="Google" id="ProtNLM"/>
    </source>
</evidence>
<keyword evidence="2" id="KW-1185">Reference proteome</keyword>
<protein>
    <recommendedName>
        <fullName evidence="3">Reverse transcriptase domain-containing protein</fullName>
    </recommendedName>
</protein>